<dbReference type="InterPro" id="IPR035986">
    <property type="entry name" value="PKD_dom_sf"/>
</dbReference>
<dbReference type="OrthoDB" id="174569at2"/>
<accession>E4SES0</accession>
<feature type="compositionally biased region" description="Polar residues" evidence="1">
    <location>
        <begin position="860"/>
        <end position="869"/>
    </location>
</feature>
<dbReference type="Gene3D" id="2.60.40.10">
    <property type="entry name" value="Immunoglobulins"/>
    <property type="match status" value="1"/>
</dbReference>
<dbReference type="InterPro" id="IPR022409">
    <property type="entry name" value="PKD/Chitinase_dom"/>
</dbReference>
<dbReference type="KEGG" id="ckn:Calkro_0664"/>
<keyword evidence="4" id="KW-1185">Reference proteome</keyword>
<dbReference type="HOGENOM" id="CLU_229343_0_0_9"/>
<dbReference type="RefSeq" id="WP_013429706.1">
    <property type="nucleotide sequence ID" value="NC_014720.1"/>
</dbReference>
<feature type="domain" description="PKD/Chitinase" evidence="2">
    <location>
        <begin position="1091"/>
        <end position="1162"/>
    </location>
</feature>
<dbReference type="PATRIC" id="fig|632348.3.peg.708"/>
<gene>
    <name evidence="3" type="ordered locus">Calkro_0664</name>
</gene>
<reference key="1">
    <citation type="submission" date="2010-11" db="EMBL/GenBank/DDBJ databases">
        <title>Complete sequence of Caldicellulosiruptor kronotskyensis 2002.</title>
        <authorList>
            <consortium name="US DOE Joint Genome Institute"/>
            <person name="Lucas S."/>
            <person name="Copeland A."/>
            <person name="Lapidus A."/>
            <person name="Cheng J.-F."/>
            <person name="Bruce D."/>
            <person name="Goodwin L."/>
            <person name="Pitluck S."/>
            <person name="Davenport K."/>
            <person name="Detter J.C."/>
            <person name="Han C."/>
            <person name="Tapia R."/>
            <person name="Land M."/>
            <person name="Hauser L."/>
            <person name="Jeffries C."/>
            <person name="Kyrpides N."/>
            <person name="Ivanova N."/>
            <person name="Mikhailova N."/>
            <person name="Blumer-Schuette S.E."/>
            <person name="Kelly R.M."/>
            <person name="Woyke T."/>
        </authorList>
    </citation>
    <scope>NUCLEOTIDE SEQUENCE</scope>
    <source>
        <strain>2002</strain>
    </source>
</reference>
<evidence type="ECO:0000259" key="2">
    <source>
        <dbReference type="SMART" id="SM00089"/>
    </source>
</evidence>
<feature type="domain" description="PKD/Chitinase" evidence="2">
    <location>
        <begin position="2125"/>
        <end position="2222"/>
    </location>
</feature>
<dbReference type="InterPro" id="IPR013783">
    <property type="entry name" value="Ig-like_fold"/>
</dbReference>
<proteinExistence type="predicted"/>
<reference evidence="3 4" key="2">
    <citation type="journal article" date="2011" name="J. Bacteriol.">
        <title>Complete genome sequences for the anaerobic, extremely thermophilic plant biomass-degrading bacteria Caldicellulosiruptor hydrothermalis, Caldicellulosiruptor kristjanssonii, Caldicellulosiruptor kronotskyensis, Caldicellulosiruptor owensenis, and Caldicellulosiruptor lactoaceticus.</title>
        <authorList>
            <person name="Blumer-Schuette S.E."/>
            <person name="Ozdemir I."/>
            <person name="Mistry D."/>
            <person name="Lucas S."/>
            <person name="Lapidus A."/>
            <person name="Cheng J.F."/>
            <person name="Goodwin L.A."/>
            <person name="Pitluck S."/>
            <person name="Land M.L."/>
            <person name="Hauser L.J."/>
            <person name="Woyke T."/>
            <person name="Mikhailova N."/>
            <person name="Pati A."/>
            <person name="Kyrpides N.C."/>
            <person name="Ivanova N."/>
            <person name="Detter J.C."/>
            <person name="Walston-Davenport K."/>
            <person name="Han S."/>
            <person name="Adams M.W."/>
            <person name="Kelly R.M."/>
        </authorList>
    </citation>
    <scope>NUCLEOTIDE SEQUENCE [LARGE SCALE GENOMIC DNA]</scope>
    <source>
        <strain evidence="4">DSM 18902 / VKM B-2412 / 2002</strain>
    </source>
</reference>
<dbReference type="SMART" id="SM00089">
    <property type="entry name" value="PKD"/>
    <property type="match status" value="3"/>
</dbReference>
<name>E4SES0_CALK2</name>
<dbReference type="Proteomes" id="UP000006835">
    <property type="component" value="Chromosome"/>
</dbReference>
<organism evidence="3 4">
    <name type="scientific">Caldicellulosiruptor kronotskyensis (strain DSM 18902 / VKM B-2412 / 2002)</name>
    <dbReference type="NCBI Taxonomy" id="632348"/>
    <lineage>
        <taxon>Bacteria</taxon>
        <taxon>Bacillati</taxon>
        <taxon>Bacillota</taxon>
        <taxon>Bacillota incertae sedis</taxon>
        <taxon>Caldicellulosiruptorales</taxon>
        <taxon>Caldicellulosiruptoraceae</taxon>
        <taxon>Caldicellulosiruptor</taxon>
    </lineage>
</organism>
<protein>
    <recommendedName>
        <fullName evidence="2">PKD/Chitinase domain-containing protein</fullName>
    </recommendedName>
</protein>
<feature type="region of interest" description="Disordered" evidence="1">
    <location>
        <begin position="860"/>
        <end position="880"/>
    </location>
</feature>
<dbReference type="EMBL" id="CP002330">
    <property type="protein sequence ID" value="ADQ45557.1"/>
    <property type="molecule type" value="Genomic_DNA"/>
</dbReference>
<dbReference type="NCBIfam" id="NF047340">
    <property type="entry name" value="Athe_2463_dom"/>
    <property type="match status" value="1"/>
</dbReference>
<evidence type="ECO:0000313" key="4">
    <source>
        <dbReference type="Proteomes" id="UP000006835"/>
    </source>
</evidence>
<evidence type="ECO:0000256" key="1">
    <source>
        <dbReference type="SAM" id="MobiDB-lite"/>
    </source>
</evidence>
<sequence>MFKRHRSFSKALSFLCILSLVLSLVPPVGIWQSVKADDTTLYNGGIDSYNGQGRSYWLQQADKGSGTIPDKVFISSINKWVYFNCEIYAERRDMIVYGEPWDVPDNNFVWNFKEDPNGYFHKNRDGTGPRGWFRYAGYTMNGDLFPDKEFPNDGDGTQPVEYANVLTWSEISQLDNFTKSKLAVAGYDPSKVKDYQWDIVWKSRDRLKDLKSGQSLGELFSQFSSYTSPPDEFKQRAVFKGVDSQGSAGIVIVHRKNGGLWYRTYSGMVIKQEPSKLSSVSVSITLDSYCYLVKLDQNGSVLKYDPATNMPPSVNVFITGKLTDNLGSNGADPYYESLVTTRNDVTSYATIINYFKITHKDPETNKDITIDLKEASPNALIGEYVNAVPVSKDSNEVMFRTVSPGISISIPPNILVPGDNTVTISGKVRIYPKDGRPIDASNSASTSFTIKVQPKLSKPQLQLSVTPSYSEVVISNGQYNPSTIQHKVKPVKVWGMTVPAGWKVVRLDFVIDKDVNRVQSATTPDYSESYDTTATTITSFTQSKTFDYNTTYIQPDKEGTPAYYGKVRYVLKDPNGNLHESPWSDVEPTKATVKAVLADPTQPTVNAMSDDKITVTMTSGTSWTPAQDTVTIKNIIAKVSSPGGYTITGWTIKITHKRTGASVTVPAASISYNSNKTQATVASQNITINTSKDVTSEDFTVEATVNYSNNRTATATTTVSVPVEVIKPAQAPSITLSASPSSVTGGSTVTITVSANAFVKNPPRQIRRWAVYIRKSDVTSDPNAQVLYQDTSATSVNASRTYTNFKVPAGPGKITFVGRARVWYSGDPDSTYYDSDLAQVDVMIDQPPKQVGEVTCDGQISPSTAQATKNPFKGTIDPPTTDVQVGVSASISSTGGKTISKWEIYCNGDLIKTITGNNTSVSVPLGAKTYTVNNDSSQLFTFRAVVTFTDGTTKEGTDTEIFGAQQVTLSNNPPYIWVSATPKVVPQGDDVYITTSYYDPDAPLGDSIKDVSVTVTPPGDYFDGRLFWSSNVGSYTVTATVTDSLGLGATATDSFSVIPAIPQPKLYTFGTLKENRKVILDGSYSYAGSKRAQIDWSKAKWTITPATSDIDPTSIKTVEPLEGSSKLTCLFKEAGRYKVTLTLTNNYGNSATGTWYIEIKPDEPPVASYTCPTKIIRDPNDSSKATVQLTSNSYSPDNDVVAKHAWLYAWDSNNDGNFDDETWYALKSDGTWQQIDLSTFDIDNSDCGNLTTVAFKTNNVGKYEVKLIVKEEFGQETIPQFVTTKDRKSAQVEQIVEVINVAPMATLNTSKVEIKKVNITVLTDKTESAYNQIVGKLNQLKADLYPYGVYVNINSYDGTNTTQSVGNTEKAYSCGLLKSWLNYDFDDVIAASNTFPNGCGIGVGVKNGTYSVFRYNTCTKEVNVMATLTENIKSVKFLIDRNGFFTAAYVLTTTGNLYQCLYSDRIASLIGSQIAGPLNYQFILMGTGIQEIEILWRDNYQGPGPGFNSNTRGDFHSSIILRFKKSTGYGNVEVYKIRHHITDFWSSSYEDRNTFLFFGSWYYSPNYKTFTYSYDAEWSGYSSRFYEIYDSISPYGTVDLNNWFISHYTDYWPYFSAVLKDKYGGFCNDTIYDYSSDYPRISSSDLSKFVSLVPLYDYSTSSNSITTSVDFNYDPSNPMWVANISNWFLEEPNSSGWIYTVRPYSGFVQSLSQVIPKAVLGSSKCSTLIGGGYIDQNNKYSSFSGYYTKENIADMYISNADKGWINKSGSLVFRSGNTIYKTLAGGYPYAIGYVNIPVVSLSVAPIITNYKEDWDNYTIYVSDTQGSSGNWGQYFSFWSIDKILLNFMTRNNIKFFGVTPSTNFDKLYFQQQVTLRQLANATDGKLYDSAGNAIAVLDQALNDIKAKYTNPQITPDPLYVLADEEKIIYYPYWEDYENDAIINQRWRYEHDETVFDNSQGKAEFDSTWLNAPIEVFTKPGKYTVTFQVQDSPPPSTSDFDEYKLWSKLERQMILYVHRRPIADFTATYNKSIGKLTITDKSYDPDHQYNRSDKGIINWHWQYKTIDDSTWTDTTLANLQNMTLQSGKIYLIKLEVQDCDGPNGVGVWSKPKIAMIDLTTSNNPPVADFVVDSEILKGNQPSNLQDKSYDPDGDTITAWHWWIYNSDGSTNKDFGEATNNNISTVKSYIATMQEGSYRLSLQVKDSNNNYSAVVSKWFKVYSTSKDTTPELVNNPPTGTFTMTITDHRTRLRPQTTYSDPDGDPKNAEQWYIKFNGQTQYFDRLPDTLEEAGYTYDGTYEIGYRVQDNPTSRSTKLKPLWSNWYVQTYYISTPVTINAWLEKFEKRAKNRAEAEMLKQRTVKASEIRIGEALIVKAKTTGYVEKIEAWFDRVETTVKGQRVTKTITGYWEARDSQGNLTGTMQLIDLHTWLIPDKTGAPYLNTWSSDLDDKKLMVRFRIHHYNSWAIEKFPAAAQHNLWDGVYRWSDWTKGNTFDYNEMLRLYGRPSYFLSNNNPPDKLYIKVRAYRKNADGSYKTTDVDLSVLVKGELQYGTEIITP</sequence>
<feature type="domain" description="PKD/Chitinase" evidence="2">
    <location>
        <begin position="963"/>
        <end position="1060"/>
    </location>
</feature>
<evidence type="ECO:0000313" key="3">
    <source>
        <dbReference type="EMBL" id="ADQ45557.1"/>
    </source>
</evidence>
<dbReference type="SUPFAM" id="SSF49299">
    <property type="entry name" value="PKD domain"/>
    <property type="match status" value="1"/>
</dbReference>